<feature type="transmembrane region" description="Helical" evidence="2">
    <location>
        <begin position="6"/>
        <end position="23"/>
    </location>
</feature>
<dbReference type="WBParaSite" id="TCNE_0000565601-mRNA-1">
    <property type="protein sequence ID" value="TCNE_0000565601-mRNA-1"/>
    <property type="gene ID" value="TCNE_0000565601"/>
</dbReference>
<name>A0A183UAY6_TOXCA</name>
<feature type="compositionally biased region" description="Polar residues" evidence="1">
    <location>
        <begin position="138"/>
        <end position="167"/>
    </location>
</feature>
<evidence type="ECO:0000256" key="2">
    <source>
        <dbReference type="SAM" id="Phobius"/>
    </source>
</evidence>
<dbReference type="Proteomes" id="UP000050794">
    <property type="component" value="Unassembled WGS sequence"/>
</dbReference>
<keyword evidence="4" id="KW-1185">Reference proteome</keyword>
<feature type="region of interest" description="Disordered" evidence="1">
    <location>
        <begin position="87"/>
        <end position="207"/>
    </location>
</feature>
<dbReference type="EMBL" id="UYWY01019377">
    <property type="protein sequence ID" value="VDM36857.1"/>
    <property type="molecule type" value="Genomic_DNA"/>
</dbReference>
<evidence type="ECO:0000313" key="3">
    <source>
        <dbReference type="EMBL" id="VDM36857.1"/>
    </source>
</evidence>
<feature type="compositionally biased region" description="Polar residues" evidence="1">
    <location>
        <begin position="87"/>
        <end position="98"/>
    </location>
</feature>
<evidence type="ECO:0000313" key="5">
    <source>
        <dbReference type="WBParaSite" id="TCNE_0000565601-mRNA-1"/>
    </source>
</evidence>
<keyword evidence="2" id="KW-1133">Transmembrane helix</keyword>
<sequence>MWEAVVLFIAPYIAVLPSILFMCRRSKTKPVSIASLFQVKKKHKLRSNRRHKRKAAVVEKTITLNVRPMTMDEEDAAGLQTFIDSRLSSETTHQTTAGDEQIPEDARRRTVGGATVQMSEDQSADVRDRSGLRCLRKANNSDAIRQGSNSIGKNVDPNPQIQPNQASDTDDDKNSIPRKGNDDALRTPAYGSRNNDALKHQSTKAHNVKHGSITIDQDIGSIMIDTQHQSCTRM</sequence>
<organism evidence="4 5">
    <name type="scientific">Toxocara canis</name>
    <name type="common">Canine roundworm</name>
    <dbReference type="NCBI Taxonomy" id="6265"/>
    <lineage>
        <taxon>Eukaryota</taxon>
        <taxon>Metazoa</taxon>
        <taxon>Ecdysozoa</taxon>
        <taxon>Nematoda</taxon>
        <taxon>Chromadorea</taxon>
        <taxon>Rhabditida</taxon>
        <taxon>Spirurina</taxon>
        <taxon>Ascaridomorpha</taxon>
        <taxon>Ascaridoidea</taxon>
        <taxon>Toxocaridae</taxon>
        <taxon>Toxocara</taxon>
    </lineage>
</organism>
<keyword evidence="2" id="KW-0472">Membrane</keyword>
<reference evidence="5" key="1">
    <citation type="submission" date="2016-06" db="UniProtKB">
        <authorList>
            <consortium name="WormBaseParasite"/>
        </authorList>
    </citation>
    <scope>IDENTIFICATION</scope>
</reference>
<dbReference type="AlphaFoldDB" id="A0A183UAY6"/>
<reference evidence="3 4" key="2">
    <citation type="submission" date="2018-11" db="EMBL/GenBank/DDBJ databases">
        <authorList>
            <consortium name="Pathogen Informatics"/>
        </authorList>
    </citation>
    <scope>NUCLEOTIDE SEQUENCE [LARGE SCALE GENOMIC DNA]</scope>
</reference>
<accession>A0A183UAY6</accession>
<protein>
    <submittedName>
        <fullName evidence="5">G_PROTEIN_RECEP_F1_2 domain-containing protein</fullName>
    </submittedName>
</protein>
<evidence type="ECO:0000313" key="4">
    <source>
        <dbReference type="Proteomes" id="UP000050794"/>
    </source>
</evidence>
<feature type="compositionally biased region" description="Basic and acidic residues" evidence="1">
    <location>
        <begin position="172"/>
        <end position="185"/>
    </location>
</feature>
<keyword evidence="2" id="KW-0812">Transmembrane</keyword>
<evidence type="ECO:0000256" key="1">
    <source>
        <dbReference type="SAM" id="MobiDB-lite"/>
    </source>
</evidence>
<gene>
    <name evidence="3" type="ORF">TCNE_LOCUS5656</name>
</gene>
<proteinExistence type="predicted"/>